<proteinExistence type="inferred from homology"/>
<dbReference type="GO" id="GO:0046872">
    <property type="term" value="F:metal ion binding"/>
    <property type="evidence" value="ECO:0007669"/>
    <property type="project" value="InterPro"/>
</dbReference>
<dbReference type="AlphaFoldDB" id="D5UE64"/>
<dbReference type="GO" id="GO:0045892">
    <property type="term" value="P:negative regulation of DNA-templated transcription"/>
    <property type="evidence" value="ECO:0007669"/>
    <property type="project" value="UniProtKB-ARBA"/>
</dbReference>
<dbReference type="Proteomes" id="UP000000849">
    <property type="component" value="Chromosome"/>
</dbReference>
<evidence type="ECO:0008006" key="5">
    <source>
        <dbReference type="Google" id="ProtNLM"/>
    </source>
</evidence>
<reference evidence="3 4" key="1">
    <citation type="journal article" date="2010" name="Stand. Genomic Sci.">
        <title>Complete genome sequence of Cellulomonas flavigena type strain (134).</title>
        <authorList>
            <person name="Abt B."/>
            <person name="Foster B."/>
            <person name="Lapidus A."/>
            <person name="Clum A."/>
            <person name="Sun H."/>
            <person name="Pukall R."/>
            <person name="Lucas S."/>
            <person name="Glavina Del Rio T."/>
            <person name="Nolan M."/>
            <person name="Tice H."/>
            <person name="Cheng J.F."/>
            <person name="Pitluck S."/>
            <person name="Liolios K."/>
            <person name="Ivanova N."/>
            <person name="Mavromatis K."/>
            <person name="Ovchinnikova G."/>
            <person name="Pati A."/>
            <person name="Goodwin L."/>
            <person name="Chen A."/>
            <person name="Palaniappan K."/>
            <person name="Land M."/>
            <person name="Hauser L."/>
            <person name="Chang Y.J."/>
            <person name="Jeffries C.D."/>
            <person name="Rohde M."/>
            <person name="Goker M."/>
            <person name="Woyke T."/>
            <person name="Bristow J."/>
            <person name="Eisen J.A."/>
            <person name="Markowitz V."/>
            <person name="Hugenholtz P."/>
            <person name="Kyrpides N.C."/>
            <person name="Klenk H.P."/>
        </authorList>
    </citation>
    <scope>NUCLEOTIDE SEQUENCE [LARGE SCALE GENOMIC DNA]</scope>
    <source>
        <strain evidence="4">ATCC 482 / DSM 20109 / BCRC 11376 / JCM 18109 / NBRC 3775 / NCIMB 8073 / NRS 134</strain>
    </source>
</reference>
<comment type="similarity">
    <text evidence="1">Belongs to the CsoR family.</text>
</comment>
<evidence type="ECO:0000256" key="1">
    <source>
        <dbReference type="ARBA" id="ARBA00005428"/>
    </source>
</evidence>
<keyword evidence="4" id="KW-1185">Reference proteome</keyword>
<dbReference type="Gene3D" id="1.20.58.1000">
    <property type="entry name" value="Metal-sensitive repressor, helix protomer"/>
    <property type="match status" value="1"/>
</dbReference>
<dbReference type="PANTHER" id="PTHR33677">
    <property type="entry name" value="TRANSCRIPTIONAL REPRESSOR FRMR-RELATED"/>
    <property type="match status" value="1"/>
</dbReference>
<dbReference type="STRING" id="446466.Cfla_3671"/>
<keyword evidence="2" id="KW-0186">Copper</keyword>
<accession>D5UE64</accession>
<dbReference type="InterPro" id="IPR003735">
    <property type="entry name" value="Metal_Tscrpt_repr"/>
</dbReference>
<dbReference type="Pfam" id="PF02583">
    <property type="entry name" value="Trns_repr_metal"/>
    <property type="match status" value="1"/>
</dbReference>
<dbReference type="InterPro" id="IPR038390">
    <property type="entry name" value="Metal_Tscrpt_repr_sf"/>
</dbReference>
<name>D5UE64_CELFN</name>
<dbReference type="OrthoDB" id="9811244at2"/>
<evidence type="ECO:0000313" key="3">
    <source>
        <dbReference type="EMBL" id="ADG76540.1"/>
    </source>
</evidence>
<dbReference type="EMBL" id="CP001964">
    <property type="protein sequence ID" value="ADG76540.1"/>
    <property type="molecule type" value="Genomic_DNA"/>
</dbReference>
<dbReference type="HOGENOM" id="CLU_130332_0_1_11"/>
<evidence type="ECO:0000313" key="4">
    <source>
        <dbReference type="Proteomes" id="UP000000849"/>
    </source>
</evidence>
<dbReference type="GO" id="GO:0003677">
    <property type="term" value="F:DNA binding"/>
    <property type="evidence" value="ECO:0007669"/>
    <property type="project" value="InterPro"/>
</dbReference>
<gene>
    <name evidence="3" type="ordered locus">Cfla_3671</name>
</gene>
<dbReference type="CDD" id="cd10148">
    <property type="entry name" value="CsoR-like_DUF156"/>
    <property type="match status" value="1"/>
</dbReference>
<protein>
    <recommendedName>
        <fullName evidence="5">Transcriptional regulator</fullName>
    </recommendedName>
</protein>
<dbReference type="PANTHER" id="PTHR33677:SF3">
    <property type="entry name" value="COPPER-SENSING TRANSCRIPTIONAL REPRESSOR RICR"/>
    <property type="match status" value="1"/>
</dbReference>
<dbReference type="RefSeq" id="WP_013118868.1">
    <property type="nucleotide sequence ID" value="NC_014151.1"/>
</dbReference>
<sequence>MTRHGTSKDQQLARLRRVEGQVRGIARMVEEDTYCIDVLTQVSAASRALQAVALGLLDDHLAHCVVEAARAGGPEQLAKLREANEAIARLVRS</sequence>
<evidence type="ECO:0000256" key="2">
    <source>
        <dbReference type="ARBA" id="ARBA00023008"/>
    </source>
</evidence>
<organism evidence="3 4">
    <name type="scientific">Cellulomonas flavigena (strain ATCC 482 / DSM 20109 / BCRC 11376 / JCM 18109 / NBRC 3775 / NCIMB 8073 / NRS 134)</name>
    <dbReference type="NCBI Taxonomy" id="446466"/>
    <lineage>
        <taxon>Bacteria</taxon>
        <taxon>Bacillati</taxon>
        <taxon>Actinomycetota</taxon>
        <taxon>Actinomycetes</taxon>
        <taxon>Micrococcales</taxon>
        <taxon>Cellulomonadaceae</taxon>
        <taxon>Cellulomonas</taxon>
    </lineage>
</organism>
<dbReference type="KEGG" id="cfl:Cfla_3671"/>
<dbReference type="eggNOG" id="COG1937">
    <property type="taxonomic scope" value="Bacteria"/>
</dbReference>